<protein>
    <submittedName>
        <fullName evidence="4">DUF4352 domain-containing protein</fullName>
    </submittedName>
</protein>
<feature type="domain" description="DUF4352" evidence="3">
    <location>
        <begin position="60"/>
        <end position="182"/>
    </location>
</feature>
<gene>
    <name evidence="4" type="ORF">M1L60_40130</name>
</gene>
<dbReference type="Gene3D" id="2.60.40.1240">
    <property type="match status" value="1"/>
</dbReference>
<keyword evidence="5" id="KW-1185">Reference proteome</keyword>
<name>A0ABT1E126_9ACTN</name>
<feature type="region of interest" description="Disordered" evidence="2">
    <location>
        <begin position="40"/>
        <end position="65"/>
    </location>
</feature>
<keyword evidence="1" id="KW-0732">Signal</keyword>
<dbReference type="RefSeq" id="WP_253242831.1">
    <property type="nucleotide sequence ID" value="NZ_JAMYJR010000051.1"/>
</dbReference>
<evidence type="ECO:0000259" key="3">
    <source>
        <dbReference type="Pfam" id="PF11611"/>
    </source>
</evidence>
<evidence type="ECO:0000313" key="4">
    <source>
        <dbReference type="EMBL" id="MCO8276807.1"/>
    </source>
</evidence>
<organism evidence="4 5">
    <name type="scientific">Paractinoplanes aksuensis</name>
    <dbReference type="NCBI Taxonomy" id="2939490"/>
    <lineage>
        <taxon>Bacteria</taxon>
        <taxon>Bacillati</taxon>
        <taxon>Actinomycetota</taxon>
        <taxon>Actinomycetes</taxon>
        <taxon>Micromonosporales</taxon>
        <taxon>Micromonosporaceae</taxon>
        <taxon>Paractinoplanes</taxon>
    </lineage>
</organism>
<proteinExistence type="predicted"/>
<evidence type="ECO:0000256" key="2">
    <source>
        <dbReference type="SAM" id="MobiDB-lite"/>
    </source>
</evidence>
<dbReference type="Pfam" id="PF11611">
    <property type="entry name" value="DUF4352"/>
    <property type="match status" value="1"/>
</dbReference>
<reference evidence="4 5" key="1">
    <citation type="submission" date="2022-06" db="EMBL/GenBank/DDBJ databases">
        <title>New Species of the Genus Actinoplanes, ActinopZanes ferrugineus.</title>
        <authorList>
            <person name="Ding P."/>
        </authorList>
    </citation>
    <scope>NUCLEOTIDE SEQUENCE [LARGE SCALE GENOMIC DNA]</scope>
    <source>
        <strain evidence="4 5">TRM88003</strain>
    </source>
</reference>
<evidence type="ECO:0000313" key="5">
    <source>
        <dbReference type="Proteomes" id="UP001523369"/>
    </source>
</evidence>
<evidence type="ECO:0000256" key="1">
    <source>
        <dbReference type="ARBA" id="ARBA00022729"/>
    </source>
</evidence>
<sequence>MPHDARPRYRLAPLLAVLFSVIAIVVLFFTGVAAQQLSSKQPVAAAEPTRSPTKPPARPGLGDKVRDGKFEFVVSRLDCARTRVGPEHLQRTAQGKYCLVSLSVRNISDGTRYFLGRAQKAYDATGTAYGDDTLAGVYANRDTQTFLEKLDPGERVTGRLVFDVPKKAKLTTIDLHDSPLSRGVKVELTSR</sequence>
<comment type="caution">
    <text evidence="4">The sequence shown here is derived from an EMBL/GenBank/DDBJ whole genome shotgun (WGS) entry which is preliminary data.</text>
</comment>
<accession>A0ABT1E126</accession>
<dbReference type="InterPro" id="IPR029051">
    <property type="entry name" value="DUF4352"/>
</dbReference>
<dbReference type="Proteomes" id="UP001523369">
    <property type="component" value="Unassembled WGS sequence"/>
</dbReference>
<dbReference type="EMBL" id="JAMYJR010000051">
    <property type="protein sequence ID" value="MCO8276807.1"/>
    <property type="molecule type" value="Genomic_DNA"/>
</dbReference>
<dbReference type="InterPro" id="IPR029050">
    <property type="entry name" value="Immunoprotect_excell_Ig-like"/>
</dbReference>